<keyword evidence="3" id="KW-1185">Reference proteome</keyword>
<evidence type="ECO:0000313" key="2">
    <source>
        <dbReference type="EMBL" id="RZS80817.1"/>
    </source>
</evidence>
<reference evidence="2 3" key="1">
    <citation type="submission" date="2019-02" db="EMBL/GenBank/DDBJ databases">
        <title>Genomic Encyclopedia of Type Strains, Phase IV (KMG-IV): sequencing the most valuable type-strain genomes for metagenomic binning, comparative biology and taxonomic classification.</title>
        <authorList>
            <person name="Goeker M."/>
        </authorList>
    </citation>
    <scope>NUCLEOTIDE SEQUENCE [LARGE SCALE GENOMIC DNA]</scope>
    <source>
        <strain evidence="2 3">K24</strain>
    </source>
</reference>
<comment type="caution">
    <text evidence="2">The sequence shown here is derived from an EMBL/GenBank/DDBJ whole genome shotgun (WGS) entry which is preliminary data.</text>
</comment>
<dbReference type="RefSeq" id="WP_130358439.1">
    <property type="nucleotide sequence ID" value="NZ_SGXC01000002.1"/>
</dbReference>
<dbReference type="Gene3D" id="3.10.129.10">
    <property type="entry name" value="Hotdog Thioesterase"/>
    <property type="match status" value="1"/>
</dbReference>
<gene>
    <name evidence="2" type="ORF">EV675_3430</name>
</gene>
<organism evidence="2 3">
    <name type="scientific">Pigmentiphaga kullae</name>
    <dbReference type="NCBI Taxonomy" id="151784"/>
    <lineage>
        <taxon>Bacteria</taxon>
        <taxon>Pseudomonadati</taxon>
        <taxon>Pseudomonadota</taxon>
        <taxon>Betaproteobacteria</taxon>
        <taxon>Burkholderiales</taxon>
        <taxon>Alcaligenaceae</taxon>
        <taxon>Pigmentiphaga</taxon>
    </lineage>
</organism>
<name>A0A4Q7NDR4_9BURK</name>
<dbReference type="OrthoDB" id="6703795at2"/>
<evidence type="ECO:0000313" key="3">
    <source>
        <dbReference type="Proteomes" id="UP000292445"/>
    </source>
</evidence>
<dbReference type="Proteomes" id="UP000292445">
    <property type="component" value="Unassembled WGS sequence"/>
</dbReference>
<dbReference type="PANTHER" id="PTHR43664">
    <property type="entry name" value="MONOAMINE OXIDASE-RELATED"/>
    <property type="match status" value="1"/>
</dbReference>
<dbReference type="EMBL" id="SGXC01000002">
    <property type="protein sequence ID" value="RZS80817.1"/>
    <property type="molecule type" value="Genomic_DNA"/>
</dbReference>
<protein>
    <submittedName>
        <fullName evidence="2">Acyl dehydratase</fullName>
    </submittedName>
</protein>
<proteinExistence type="predicted"/>
<dbReference type="AlphaFoldDB" id="A0A4Q7NDR4"/>
<dbReference type="InterPro" id="IPR039569">
    <property type="entry name" value="FAS1-like_DH_region"/>
</dbReference>
<dbReference type="SUPFAM" id="SSF54637">
    <property type="entry name" value="Thioesterase/thiol ester dehydrase-isomerase"/>
    <property type="match status" value="1"/>
</dbReference>
<dbReference type="Pfam" id="PF13452">
    <property type="entry name" value="FAS1_DH_region"/>
    <property type="match status" value="1"/>
</dbReference>
<accession>A0A4Q7NDR4</accession>
<dbReference type="PANTHER" id="PTHR43664:SF1">
    <property type="entry name" value="BETA-METHYLMALYL-COA DEHYDRATASE"/>
    <property type="match status" value="1"/>
</dbReference>
<sequence length="171" mass="18899">MRRAITTDANGLEVLGMGFYWDDVEIGYRFRTLGRTITEADITLFIGTVGMVEEMFTNLDYIASQSIIGSRPAPGSLVFCMAEGLLMQSTMQRTGMAFMEADIKVHRPTNAGDTIHVECEVVEARATSKVDRGLVRTANRVVNQRGETVLTYSPLRMVKTRPNDSTPAGDK</sequence>
<dbReference type="InterPro" id="IPR029069">
    <property type="entry name" value="HotDog_dom_sf"/>
</dbReference>
<feature type="domain" description="FAS1-like dehydratase" evidence="1">
    <location>
        <begin position="26"/>
        <end position="151"/>
    </location>
</feature>
<evidence type="ECO:0000259" key="1">
    <source>
        <dbReference type="Pfam" id="PF13452"/>
    </source>
</evidence>
<dbReference type="InterPro" id="IPR052342">
    <property type="entry name" value="MCH/BMMD"/>
</dbReference>